<comment type="subcellular location">
    <subcellularLocation>
        <location evidence="1">Nucleus</location>
    </subcellularLocation>
</comment>
<feature type="domain" description="Velvet" evidence="6">
    <location>
        <begin position="26"/>
        <end position="201"/>
    </location>
</feature>
<evidence type="ECO:0000256" key="3">
    <source>
        <dbReference type="ARBA" id="ARBA00023163"/>
    </source>
</evidence>
<name>A0A507C980_9FUNG</name>
<feature type="region of interest" description="Disordered" evidence="5">
    <location>
        <begin position="461"/>
        <end position="694"/>
    </location>
</feature>
<evidence type="ECO:0000313" key="8">
    <source>
        <dbReference type="Proteomes" id="UP000319731"/>
    </source>
</evidence>
<dbReference type="STRING" id="1806994.A0A507C980"/>
<dbReference type="InterPro" id="IPR037525">
    <property type="entry name" value="Velvet_dom"/>
</dbReference>
<keyword evidence="4" id="KW-0539">Nucleus</keyword>
<evidence type="ECO:0000256" key="1">
    <source>
        <dbReference type="ARBA" id="ARBA00004123"/>
    </source>
</evidence>
<feature type="compositionally biased region" description="Low complexity" evidence="5">
    <location>
        <begin position="630"/>
        <end position="664"/>
    </location>
</feature>
<dbReference type="GO" id="GO:0005634">
    <property type="term" value="C:nucleus"/>
    <property type="evidence" value="ECO:0007669"/>
    <property type="project" value="UniProtKB-SubCell"/>
</dbReference>
<dbReference type="Proteomes" id="UP000319731">
    <property type="component" value="Unassembled WGS sequence"/>
</dbReference>
<dbReference type="Pfam" id="PF11754">
    <property type="entry name" value="Velvet"/>
    <property type="match status" value="2"/>
</dbReference>
<keyword evidence="8" id="KW-1185">Reference proteome</keyword>
<feature type="compositionally biased region" description="Basic and acidic residues" evidence="5">
    <location>
        <begin position="211"/>
        <end position="222"/>
    </location>
</feature>
<dbReference type="EMBL" id="QEAO01000005">
    <property type="protein sequence ID" value="TPX36152.1"/>
    <property type="molecule type" value="Genomic_DNA"/>
</dbReference>
<gene>
    <name evidence="7" type="ORF">SmJEL517_g01416</name>
</gene>
<proteinExistence type="predicted"/>
<feature type="compositionally biased region" description="Polar residues" evidence="5">
    <location>
        <begin position="511"/>
        <end position="529"/>
    </location>
</feature>
<feature type="region of interest" description="Disordered" evidence="5">
    <location>
        <begin position="202"/>
        <end position="276"/>
    </location>
</feature>
<dbReference type="InterPro" id="IPR038491">
    <property type="entry name" value="Velvet_dom_sf"/>
</dbReference>
<dbReference type="PROSITE" id="PS51821">
    <property type="entry name" value="VELVET"/>
    <property type="match status" value="1"/>
</dbReference>
<keyword evidence="3" id="KW-0804">Transcription</keyword>
<evidence type="ECO:0000259" key="6">
    <source>
        <dbReference type="PROSITE" id="PS51821"/>
    </source>
</evidence>
<evidence type="ECO:0000256" key="2">
    <source>
        <dbReference type="ARBA" id="ARBA00023015"/>
    </source>
</evidence>
<dbReference type="OrthoDB" id="5599552at2759"/>
<evidence type="ECO:0000313" key="7">
    <source>
        <dbReference type="EMBL" id="TPX36152.1"/>
    </source>
</evidence>
<sequence length="694" mass="75663">MSPALGANNDDKSSQYTFVNLPHPRARQTRTYHLVLRQQPKHSRMCGFGEKVDRRPVDPPPIVQLEIQDASTNDENAYLYNPYYFMYASLVSPDSEEELHLLRDGKTRSTTGSIVSSLYRLKDVDSKDGGFFVFPDLSVRMEGAYRLKFSLFEIIAAEIFYCASIISDIFNVYPAKKFPGMEESTLLSRAFAEQGLKIRIRKELRMRKGNKREPSERDESPVAKKKSRKKGGAANESDGGSESDDELEDMAPYTYDTSQPRGLSAKSSGSDDPRFHKMVNAFLGPKAQDPSMVNEQKQQQQQVLYHPVYTTQASNASIPAGYPASTIYPQNYPPSSYPASTGYPPSAGYHSTVVAYPLRASTTAAYYEPSLYSYGHPNGVPSTTMPPSNQTIYNQYYSNETANMGNGQVGNVHPSGQGPPTGYHAEEYPVFDSRSGPYTTTSYASLQARPTAYTYMTGFDDRALPEHGHHMSTQQQQQQPVAHAAQSPISPMPIPMHGPPKYGVSPVPPTLLSQSGPPYSNYSADQLSYPSPVTSSGQPQSGGGPPLPGSSVNMNPGSGASAGGGNIRGGVQYASQPQQYYSYSNPPASLPPPAPQTGRGSYPAYNTASEMSLPPHPSSIARLSEGGMPGYSSGYSYGAPPNATPQQQQMQQQQMHQQHQQEQQSVSPDGFKLAPIIQSTLPNSGSGQQDPNQR</sequence>
<evidence type="ECO:0000256" key="5">
    <source>
        <dbReference type="SAM" id="MobiDB-lite"/>
    </source>
</evidence>
<comment type="caution">
    <text evidence="7">The sequence shown here is derived from an EMBL/GenBank/DDBJ whole genome shotgun (WGS) entry which is preliminary data.</text>
</comment>
<dbReference type="GeneID" id="42002641"/>
<reference evidence="7 8" key="1">
    <citation type="journal article" date="2019" name="Sci. Rep.">
        <title>Comparative genomics of chytrid fungi reveal insights into the obligate biotrophic and pathogenic lifestyle of Synchytrium endobioticum.</title>
        <authorList>
            <person name="van de Vossenberg B.T.L.H."/>
            <person name="Warris S."/>
            <person name="Nguyen H.D.T."/>
            <person name="van Gent-Pelzer M.P.E."/>
            <person name="Joly D.L."/>
            <person name="van de Geest H.C."/>
            <person name="Bonants P.J.M."/>
            <person name="Smith D.S."/>
            <person name="Levesque C.A."/>
            <person name="van der Lee T.A.J."/>
        </authorList>
    </citation>
    <scope>NUCLEOTIDE SEQUENCE [LARGE SCALE GENOMIC DNA]</scope>
    <source>
        <strain evidence="7 8">JEL517</strain>
    </source>
</reference>
<evidence type="ECO:0000256" key="4">
    <source>
        <dbReference type="ARBA" id="ARBA00023242"/>
    </source>
</evidence>
<dbReference type="Gene3D" id="2.60.40.3960">
    <property type="entry name" value="Velvet domain"/>
    <property type="match status" value="1"/>
</dbReference>
<feature type="compositionally biased region" description="Polar residues" evidence="5">
    <location>
        <begin position="677"/>
        <end position="694"/>
    </location>
</feature>
<feature type="compositionally biased region" description="Polar residues" evidence="5">
    <location>
        <begin position="255"/>
        <end position="268"/>
    </location>
</feature>
<feature type="compositionally biased region" description="Low complexity" evidence="5">
    <location>
        <begin position="530"/>
        <end position="539"/>
    </location>
</feature>
<accession>A0A507C980</accession>
<dbReference type="PANTHER" id="PTHR33572:SF18">
    <property type="entry name" value="SPORE DEVELOPMENT REGULATOR VOSA"/>
    <property type="match status" value="1"/>
</dbReference>
<protein>
    <recommendedName>
        <fullName evidence="6">Velvet domain-containing protein</fullName>
    </recommendedName>
</protein>
<dbReference type="AlphaFoldDB" id="A0A507C980"/>
<keyword evidence="2" id="KW-0805">Transcription regulation</keyword>
<dbReference type="RefSeq" id="XP_031026465.1">
    <property type="nucleotide sequence ID" value="XM_031167344.1"/>
</dbReference>
<dbReference type="InterPro" id="IPR021740">
    <property type="entry name" value="Velvet"/>
</dbReference>
<feature type="compositionally biased region" description="Acidic residues" evidence="5">
    <location>
        <begin position="239"/>
        <end position="249"/>
    </location>
</feature>
<dbReference type="PANTHER" id="PTHR33572">
    <property type="entry name" value="SPORE DEVELOPMENT REGULATOR VOSA"/>
    <property type="match status" value="1"/>
</dbReference>
<feature type="compositionally biased region" description="Low complexity" evidence="5">
    <location>
        <begin position="572"/>
        <end position="587"/>
    </location>
</feature>
<organism evidence="7 8">
    <name type="scientific">Synchytrium microbalum</name>
    <dbReference type="NCBI Taxonomy" id="1806994"/>
    <lineage>
        <taxon>Eukaryota</taxon>
        <taxon>Fungi</taxon>
        <taxon>Fungi incertae sedis</taxon>
        <taxon>Chytridiomycota</taxon>
        <taxon>Chytridiomycota incertae sedis</taxon>
        <taxon>Chytridiomycetes</taxon>
        <taxon>Synchytriales</taxon>
        <taxon>Synchytriaceae</taxon>
        <taxon>Synchytrium</taxon>
    </lineage>
</organism>